<evidence type="ECO:0000313" key="2">
    <source>
        <dbReference type="EMBL" id="PZO44950.1"/>
    </source>
</evidence>
<gene>
    <name evidence="2" type="ORF">DCF19_00150</name>
</gene>
<dbReference type="Proteomes" id="UP000249467">
    <property type="component" value="Unassembled WGS sequence"/>
</dbReference>
<proteinExistence type="predicted"/>
<reference evidence="2 3" key="1">
    <citation type="submission" date="2018-04" db="EMBL/GenBank/DDBJ databases">
        <authorList>
            <person name="Go L.Y."/>
            <person name="Mitchell J.A."/>
        </authorList>
    </citation>
    <scope>NUCLEOTIDE SEQUENCE [LARGE SCALE GENOMIC DNA]</scope>
    <source>
        <strain evidence="2">ULC066bin1</strain>
    </source>
</reference>
<dbReference type="AlphaFoldDB" id="A0A2W4WKC7"/>
<feature type="chain" id="PRO_5016000412" evidence="1">
    <location>
        <begin position="28"/>
        <end position="97"/>
    </location>
</feature>
<comment type="caution">
    <text evidence="2">The sequence shown here is derived from an EMBL/GenBank/DDBJ whole genome shotgun (WGS) entry which is preliminary data.</text>
</comment>
<organism evidence="2 3">
    <name type="scientific">Pseudanabaena frigida</name>
    <dbReference type="NCBI Taxonomy" id="945775"/>
    <lineage>
        <taxon>Bacteria</taxon>
        <taxon>Bacillati</taxon>
        <taxon>Cyanobacteriota</taxon>
        <taxon>Cyanophyceae</taxon>
        <taxon>Pseudanabaenales</taxon>
        <taxon>Pseudanabaenaceae</taxon>
        <taxon>Pseudanabaena</taxon>
    </lineage>
</organism>
<name>A0A2W4WKC7_9CYAN</name>
<dbReference type="EMBL" id="QBML01000001">
    <property type="protein sequence ID" value="PZO44950.1"/>
    <property type="molecule type" value="Genomic_DNA"/>
</dbReference>
<protein>
    <submittedName>
        <fullName evidence="2">Uncharacterized protein</fullName>
    </submittedName>
</protein>
<keyword evidence="1" id="KW-0732">Signal</keyword>
<accession>A0A2W4WKC7</accession>
<sequence>MKKSSLTLLSSPALLAAFLLSSNPAQANPNNDVNKDVNSFSTSVVITREDRDSAQNNTALNDRANILTSDRIGDLAISKLGCDCMGCRQAVLSLVSK</sequence>
<feature type="signal peptide" evidence="1">
    <location>
        <begin position="1"/>
        <end position="27"/>
    </location>
</feature>
<evidence type="ECO:0000313" key="3">
    <source>
        <dbReference type="Proteomes" id="UP000249467"/>
    </source>
</evidence>
<evidence type="ECO:0000256" key="1">
    <source>
        <dbReference type="SAM" id="SignalP"/>
    </source>
</evidence>
<reference evidence="2 3" key="2">
    <citation type="submission" date="2018-06" db="EMBL/GenBank/DDBJ databases">
        <title>Metagenomic assembly of (sub)arctic Cyanobacteria and their associated microbiome from non-axenic cultures.</title>
        <authorList>
            <person name="Baurain D."/>
        </authorList>
    </citation>
    <scope>NUCLEOTIDE SEQUENCE [LARGE SCALE GENOMIC DNA]</scope>
    <source>
        <strain evidence="2">ULC066bin1</strain>
    </source>
</reference>